<feature type="domain" description="RecJ OB" evidence="9">
    <location>
        <begin position="596"/>
        <end position="697"/>
    </location>
</feature>
<dbReference type="PANTHER" id="PTHR30255">
    <property type="entry name" value="SINGLE-STRANDED-DNA-SPECIFIC EXONUCLEASE RECJ"/>
    <property type="match status" value="1"/>
</dbReference>
<evidence type="ECO:0000313" key="11">
    <source>
        <dbReference type="Proteomes" id="UP000823936"/>
    </source>
</evidence>
<dbReference type="GO" id="GO:0003676">
    <property type="term" value="F:nucleic acid binding"/>
    <property type="evidence" value="ECO:0007669"/>
    <property type="project" value="InterPro"/>
</dbReference>
<evidence type="ECO:0000259" key="8">
    <source>
        <dbReference type="Pfam" id="PF02272"/>
    </source>
</evidence>
<evidence type="ECO:0000256" key="3">
    <source>
        <dbReference type="ARBA" id="ARBA00022722"/>
    </source>
</evidence>
<dbReference type="GO" id="GO:0008409">
    <property type="term" value="F:5'-3' exonuclease activity"/>
    <property type="evidence" value="ECO:0007669"/>
    <property type="project" value="InterPro"/>
</dbReference>
<organism evidence="10 11">
    <name type="scientific">Candidatus Ornithospirochaeta avicola</name>
    <dbReference type="NCBI Taxonomy" id="2840896"/>
    <lineage>
        <taxon>Bacteria</taxon>
        <taxon>Pseudomonadati</taxon>
        <taxon>Spirochaetota</taxon>
        <taxon>Spirochaetia</taxon>
        <taxon>Spirochaetales</taxon>
        <taxon>Spirochaetaceae</taxon>
        <taxon>Spirochaetaceae incertae sedis</taxon>
        <taxon>Candidatus Ornithospirochaeta</taxon>
    </lineage>
</organism>
<dbReference type="InterPro" id="IPR003156">
    <property type="entry name" value="DHHA1_dom"/>
</dbReference>
<dbReference type="PANTHER" id="PTHR30255:SF2">
    <property type="entry name" value="SINGLE-STRANDED-DNA-SPECIFIC EXONUCLEASE RECJ"/>
    <property type="match status" value="1"/>
</dbReference>
<protein>
    <recommendedName>
        <fullName evidence="2">Single-stranded-DNA-specific exonuclease RecJ</fullName>
    </recommendedName>
</protein>
<evidence type="ECO:0000256" key="4">
    <source>
        <dbReference type="ARBA" id="ARBA00022801"/>
    </source>
</evidence>
<accession>A0A9D1TMR3</accession>
<evidence type="ECO:0000259" key="9">
    <source>
        <dbReference type="Pfam" id="PF17768"/>
    </source>
</evidence>
<evidence type="ECO:0000259" key="7">
    <source>
        <dbReference type="Pfam" id="PF01368"/>
    </source>
</evidence>
<keyword evidence="6" id="KW-0175">Coiled coil</keyword>
<dbReference type="AlphaFoldDB" id="A0A9D1TMR3"/>
<comment type="caution">
    <text evidence="10">The sequence shown here is derived from an EMBL/GenBank/DDBJ whole genome shotgun (WGS) entry which is preliminary data.</text>
</comment>
<keyword evidence="5 10" id="KW-0269">Exonuclease</keyword>
<dbReference type="InterPro" id="IPR004610">
    <property type="entry name" value="RecJ"/>
</dbReference>
<sequence>MKYHINKIDTEKCASISEAFSLDMITSTILLRRGISEKKDLKFFLENDLVYQHSPFLFEDMQNFVDRITEAIEREENVLIFGDRDADGITSTALLYTELKRAGVKNLSYRLPLSDEQYGLTDAVVEEIEQKEVTLVITVDNGISAAPEIRTLRKKGIDTIVLDHHLASSDFPPACALIDPKIEGEEYPFPSLSGCAVAFKAAFALRYSRTGFYQERCILFHAEPQNDSIRMSAVKMENLIEYDECTEEISTDGYISAEMSRIISFLDDNLPILVLDSSYEKNMLEKAFGTQLEINLIDIRSRIEKIIPLVKDKSLFEISKISHAPRYEEGDEEILSLKSLFKSFSLHSDKSLYEDIDYPLILAAIGTVADLMPLKDENRIIVKKGLKELKKTKNKAFLYMLGKLNLLSKDLTARDISFSIAPLLNSSGRMGRPDVAVRFLLSSSDDEIEKLYSELEAMNKERQRLTESLAVNARSQALSSKEFFSGRFVLIESEIPRGLTGNISSKIMNEMKIPTMVLSSEMDDRISASMRSPENFDAKAFLDNFQSFFSDYGGHRCAAGFSMAKESLPAFKEALSDFVLTNAEYFLQEEESISVDFDIPEVLMDTSLWKISSFFAPFGMENENIKLHLSKASVVESYHIANRNDWMRLSVEINSKVWPAVCWNAGDGKIKSGDEIEIIFSPEVNVYKGIKRFEINIIRMEKIIDNESENEQ</sequence>
<reference evidence="10" key="2">
    <citation type="submission" date="2021-04" db="EMBL/GenBank/DDBJ databases">
        <authorList>
            <person name="Gilroy R."/>
        </authorList>
    </citation>
    <scope>NUCLEOTIDE SEQUENCE</scope>
    <source>
        <strain evidence="10">Gambia11-129</strain>
    </source>
</reference>
<feature type="coiled-coil region" evidence="6">
    <location>
        <begin position="441"/>
        <end position="468"/>
    </location>
</feature>
<keyword evidence="3" id="KW-0540">Nuclease</keyword>
<dbReference type="GO" id="GO:0006310">
    <property type="term" value="P:DNA recombination"/>
    <property type="evidence" value="ECO:0007669"/>
    <property type="project" value="InterPro"/>
</dbReference>
<dbReference type="InterPro" id="IPR041122">
    <property type="entry name" value="RecJ_OB"/>
</dbReference>
<evidence type="ECO:0000256" key="1">
    <source>
        <dbReference type="ARBA" id="ARBA00005915"/>
    </source>
</evidence>
<proteinExistence type="inferred from homology"/>
<feature type="domain" description="DDH" evidence="7">
    <location>
        <begin position="77"/>
        <end position="203"/>
    </location>
</feature>
<dbReference type="Gene3D" id="3.90.1640.30">
    <property type="match status" value="2"/>
</dbReference>
<dbReference type="Pfam" id="PF02272">
    <property type="entry name" value="DHHA1"/>
    <property type="match status" value="1"/>
</dbReference>
<evidence type="ECO:0000256" key="5">
    <source>
        <dbReference type="ARBA" id="ARBA00022839"/>
    </source>
</evidence>
<dbReference type="Gene3D" id="3.10.310.30">
    <property type="match status" value="1"/>
</dbReference>
<gene>
    <name evidence="10" type="primary">recJ</name>
    <name evidence="10" type="ORF">IAB12_04000</name>
</gene>
<dbReference type="Proteomes" id="UP000823936">
    <property type="component" value="Unassembled WGS sequence"/>
</dbReference>
<dbReference type="SUPFAM" id="SSF64182">
    <property type="entry name" value="DHH phosphoesterases"/>
    <property type="match status" value="2"/>
</dbReference>
<reference evidence="10" key="1">
    <citation type="journal article" date="2021" name="PeerJ">
        <title>Extensive microbial diversity within the chicken gut microbiome revealed by metagenomics and culture.</title>
        <authorList>
            <person name="Gilroy R."/>
            <person name="Ravi A."/>
            <person name="Getino M."/>
            <person name="Pursley I."/>
            <person name="Horton D.L."/>
            <person name="Alikhan N.F."/>
            <person name="Baker D."/>
            <person name="Gharbi K."/>
            <person name="Hall N."/>
            <person name="Watson M."/>
            <person name="Adriaenssens E.M."/>
            <person name="Foster-Nyarko E."/>
            <person name="Jarju S."/>
            <person name="Secka A."/>
            <person name="Antonio M."/>
            <person name="Oren A."/>
            <person name="Chaudhuri R.R."/>
            <person name="La Ragione R."/>
            <person name="Hildebrand F."/>
            <person name="Pallen M.J."/>
        </authorList>
    </citation>
    <scope>NUCLEOTIDE SEQUENCE</scope>
    <source>
        <strain evidence="10">Gambia11-129</strain>
    </source>
</reference>
<comment type="similarity">
    <text evidence="1">Belongs to the RecJ family.</text>
</comment>
<evidence type="ECO:0000256" key="2">
    <source>
        <dbReference type="ARBA" id="ARBA00019841"/>
    </source>
</evidence>
<feature type="domain" description="DHHA1" evidence="8">
    <location>
        <begin position="492"/>
        <end position="579"/>
    </location>
</feature>
<dbReference type="InterPro" id="IPR051673">
    <property type="entry name" value="SSDNA_exonuclease_RecJ"/>
</dbReference>
<dbReference type="NCBIfam" id="TIGR00644">
    <property type="entry name" value="recJ"/>
    <property type="match status" value="1"/>
</dbReference>
<evidence type="ECO:0000313" key="10">
    <source>
        <dbReference type="EMBL" id="HIV98924.1"/>
    </source>
</evidence>
<name>A0A9D1TMR3_9SPIO</name>
<evidence type="ECO:0000256" key="6">
    <source>
        <dbReference type="SAM" id="Coils"/>
    </source>
</evidence>
<dbReference type="InterPro" id="IPR038763">
    <property type="entry name" value="DHH_sf"/>
</dbReference>
<dbReference type="Pfam" id="PF17768">
    <property type="entry name" value="RecJ_OB"/>
    <property type="match status" value="1"/>
</dbReference>
<keyword evidence="4" id="KW-0378">Hydrolase</keyword>
<dbReference type="GO" id="GO:0006281">
    <property type="term" value="P:DNA repair"/>
    <property type="evidence" value="ECO:0007669"/>
    <property type="project" value="InterPro"/>
</dbReference>
<dbReference type="EMBL" id="DXHU01000016">
    <property type="protein sequence ID" value="HIV98924.1"/>
    <property type="molecule type" value="Genomic_DNA"/>
</dbReference>
<dbReference type="Pfam" id="PF01368">
    <property type="entry name" value="DHH"/>
    <property type="match status" value="1"/>
</dbReference>
<dbReference type="InterPro" id="IPR001667">
    <property type="entry name" value="DDH_dom"/>
</dbReference>